<dbReference type="EMBL" id="MH925094">
    <property type="protein sequence ID" value="QAY02192.1"/>
    <property type="molecule type" value="Genomic_DNA"/>
</dbReference>
<proteinExistence type="predicted"/>
<name>A0A411BKW8_9CAUD</name>
<sequence length="66" mass="7234">MTKALLMILAILMLSGCENSKEFSESARVQCLGGVKYWVVSETPGYQAGMAVYLNPKTLQPENCGY</sequence>
<reference evidence="1 2" key="1">
    <citation type="submission" date="2018-09" db="EMBL/GenBank/DDBJ databases">
        <title>Characterization and complete genomic analysis of VspSw_1.</title>
        <authorList>
            <person name="Chen L."/>
        </authorList>
    </citation>
    <scope>NUCLEOTIDE SEQUENCE [LARGE SCALE GENOMIC DNA]</scope>
</reference>
<accession>A0A411BKW8</accession>
<dbReference type="Proteomes" id="UP000290327">
    <property type="component" value="Segment"/>
</dbReference>
<protein>
    <recommendedName>
        <fullName evidence="3">Lipoprotein</fullName>
    </recommendedName>
</protein>
<organism evidence="1 2">
    <name type="scientific">Vibrio phage VspSw_1</name>
    <dbReference type="NCBI Taxonomy" id="2484249"/>
    <lineage>
        <taxon>Viruses</taxon>
        <taxon>Duplodnaviria</taxon>
        <taxon>Heunggongvirae</taxon>
        <taxon>Uroviricota</taxon>
        <taxon>Caudoviricetes</taxon>
        <taxon>Demerecviridae</taxon>
        <taxon>Pogseptimavirus</taxon>
        <taxon>Pogseptimavirus VspSw1</taxon>
    </lineage>
</organism>
<dbReference type="PROSITE" id="PS51257">
    <property type="entry name" value="PROKAR_LIPOPROTEIN"/>
    <property type="match status" value="1"/>
</dbReference>
<evidence type="ECO:0000313" key="2">
    <source>
        <dbReference type="Proteomes" id="UP000290327"/>
    </source>
</evidence>
<gene>
    <name evidence="1" type="ORF">VspSw1_124</name>
</gene>
<evidence type="ECO:0000313" key="1">
    <source>
        <dbReference type="EMBL" id="QAY02192.1"/>
    </source>
</evidence>
<keyword evidence="2" id="KW-1185">Reference proteome</keyword>
<evidence type="ECO:0008006" key="3">
    <source>
        <dbReference type="Google" id="ProtNLM"/>
    </source>
</evidence>